<evidence type="ECO:0000313" key="1">
    <source>
        <dbReference type="EMBL" id="KIM58513.1"/>
    </source>
</evidence>
<dbReference type="HOGENOM" id="CLU_2062866_0_0_1"/>
<dbReference type="InParanoid" id="A0A0C2Z9D1"/>
<protein>
    <submittedName>
        <fullName evidence="1">Uncharacterized protein</fullName>
    </submittedName>
</protein>
<keyword evidence="2" id="KW-1185">Reference proteome</keyword>
<dbReference type="Proteomes" id="UP000053989">
    <property type="component" value="Unassembled WGS sequence"/>
</dbReference>
<reference evidence="1 2" key="1">
    <citation type="submission" date="2014-04" db="EMBL/GenBank/DDBJ databases">
        <authorList>
            <consortium name="DOE Joint Genome Institute"/>
            <person name="Kuo A."/>
            <person name="Kohler A."/>
            <person name="Nagy L.G."/>
            <person name="Floudas D."/>
            <person name="Copeland A."/>
            <person name="Barry K.W."/>
            <person name="Cichocki N."/>
            <person name="Veneault-Fourrey C."/>
            <person name="LaButti K."/>
            <person name="Lindquist E.A."/>
            <person name="Lipzen A."/>
            <person name="Lundell T."/>
            <person name="Morin E."/>
            <person name="Murat C."/>
            <person name="Sun H."/>
            <person name="Tunlid A."/>
            <person name="Henrissat B."/>
            <person name="Grigoriev I.V."/>
            <person name="Hibbett D.S."/>
            <person name="Martin F."/>
            <person name="Nordberg H.P."/>
            <person name="Cantor M.N."/>
            <person name="Hua S.X."/>
        </authorList>
    </citation>
    <scope>NUCLEOTIDE SEQUENCE [LARGE SCALE GENOMIC DNA]</scope>
    <source>
        <strain evidence="1 2">Foug A</strain>
    </source>
</reference>
<organism evidence="1 2">
    <name type="scientific">Scleroderma citrinum Foug A</name>
    <dbReference type="NCBI Taxonomy" id="1036808"/>
    <lineage>
        <taxon>Eukaryota</taxon>
        <taxon>Fungi</taxon>
        <taxon>Dikarya</taxon>
        <taxon>Basidiomycota</taxon>
        <taxon>Agaricomycotina</taxon>
        <taxon>Agaricomycetes</taxon>
        <taxon>Agaricomycetidae</taxon>
        <taxon>Boletales</taxon>
        <taxon>Sclerodermatineae</taxon>
        <taxon>Sclerodermataceae</taxon>
        <taxon>Scleroderma</taxon>
    </lineage>
</organism>
<dbReference type="AlphaFoldDB" id="A0A0C2Z9D1"/>
<accession>A0A0C2Z9D1</accession>
<dbReference type="EMBL" id="KN822085">
    <property type="protein sequence ID" value="KIM58513.1"/>
    <property type="molecule type" value="Genomic_DNA"/>
</dbReference>
<reference evidence="2" key="2">
    <citation type="submission" date="2015-01" db="EMBL/GenBank/DDBJ databases">
        <title>Evolutionary Origins and Diversification of the Mycorrhizal Mutualists.</title>
        <authorList>
            <consortium name="DOE Joint Genome Institute"/>
            <consortium name="Mycorrhizal Genomics Consortium"/>
            <person name="Kohler A."/>
            <person name="Kuo A."/>
            <person name="Nagy L.G."/>
            <person name="Floudas D."/>
            <person name="Copeland A."/>
            <person name="Barry K.W."/>
            <person name="Cichocki N."/>
            <person name="Veneault-Fourrey C."/>
            <person name="LaButti K."/>
            <person name="Lindquist E.A."/>
            <person name="Lipzen A."/>
            <person name="Lundell T."/>
            <person name="Morin E."/>
            <person name="Murat C."/>
            <person name="Riley R."/>
            <person name="Ohm R."/>
            <person name="Sun H."/>
            <person name="Tunlid A."/>
            <person name="Henrissat B."/>
            <person name="Grigoriev I.V."/>
            <person name="Hibbett D.S."/>
            <person name="Martin F."/>
        </authorList>
    </citation>
    <scope>NUCLEOTIDE SEQUENCE [LARGE SCALE GENOMIC DNA]</scope>
    <source>
        <strain evidence="2">Foug A</strain>
    </source>
</reference>
<proteinExistence type="predicted"/>
<sequence>MSCSSSCSHWRARRIIWCDRASLGVTSHRAEHCFHAGILMKPERLELPLCGASFPVYSDVVSERLGAPVRLPCPTVRISKSRRFSYTNDHLSVPCLSKPDLWNEGGKTVPLNYPLRCTC</sequence>
<name>A0A0C2Z9D1_9AGAM</name>
<gene>
    <name evidence="1" type="ORF">SCLCIDRAFT_1091552</name>
</gene>
<evidence type="ECO:0000313" key="2">
    <source>
        <dbReference type="Proteomes" id="UP000053989"/>
    </source>
</evidence>